<feature type="compositionally biased region" description="Polar residues" evidence="2">
    <location>
        <begin position="103"/>
        <end position="115"/>
    </location>
</feature>
<name>A0ABU6XU12_9FABA</name>
<accession>A0ABU6XU12</accession>
<feature type="region of interest" description="Disordered" evidence="2">
    <location>
        <begin position="77"/>
        <end position="135"/>
    </location>
</feature>
<evidence type="ECO:0000313" key="4">
    <source>
        <dbReference type="Proteomes" id="UP001341840"/>
    </source>
</evidence>
<evidence type="ECO:0000256" key="2">
    <source>
        <dbReference type="SAM" id="MobiDB-lite"/>
    </source>
</evidence>
<dbReference type="Proteomes" id="UP001341840">
    <property type="component" value="Unassembled WGS sequence"/>
</dbReference>
<comment type="caution">
    <text evidence="3">The sequence shown here is derived from an EMBL/GenBank/DDBJ whole genome shotgun (WGS) entry which is preliminary data.</text>
</comment>
<organism evidence="3 4">
    <name type="scientific">Stylosanthes scabra</name>
    <dbReference type="NCBI Taxonomy" id="79078"/>
    <lineage>
        <taxon>Eukaryota</taxon>
        <taxon>Viridiplantae</taxon>
        <taxon>Streptophyta</taxon>
        <taxon>Embryophyta</taxon>
        <taxon>Tracheophyta</taxon>
        <taxon>Spermatophyta</taxon>
        <taxon>Magnoliopsida</taxon>
        <taxon>eudicotyledons</taxon>
        <taxon>Gunneridae</taxon>
        <taxon>Pentapetalae</taxon>
        <taxon>rosids</taxon>
        <taxon>fabids</taxon>
        <taxon>Fabales</taxon>
        <taxon>Fabaceae</taxon>
        <taxon>Papilionoideae</taxon>
        <taxon>50 kb inversion clade</taxon>
        <taxon>dalbergioids sensu lato</taxon>
        <taxon>Dalbergieae</taxon>
        <taxon>Pterocarpus clade</taxon>
        <taxon>Stylosanthes</taxon>
    </lineage>
</organism>
<feature type="compositionally biased region" description="Acidic residues" evidence="2">
    <location>
        <begin position="207"/>
        <end position="217"/>
    </location>
</feature>
<keyword evidence="4" id="KW-1185">Reference proteome</keyword>
<dbReference type="EMBL" id="JASCZI010213066">
    <property type="protein sequence ID" value="MED6200786.1"/>
    <property type="molecule type" value="Genomic_DNA"/>
</dbReference>
<proteinExistence type="predicted"/>
<protein>
    <submittedName>
        <fullName evidence="3">Uncharacterized protein</fullName>
    </submittedName>
</protein>
<feature type="region of interest" description="Disordered" evidence="2">
    <location>
        <begin position="170"/>
        <end position="305"/>
    </location>
</feature>
<feature type="compositionally biased region" description="Polar residues" evidence="2">
    <location>
        <begin position="126"/>
        <end position="135"/>
    </location>
</feature>
<gene>
    <name evidence="3" type="ORF">PIB30_088642</name>
</gene>
<sequence>MPTNILTQGPPVRQVTLTLLKRQPDSSQQKPVKHCGICSFNSHHTDECPQLQEDNTVASTHNFFDAIAIPPYNKQYYTQGWRDGQPTHWNPPQQPQAQPRQPYTYSQPQNSQNPRYQPPHNHQLYPPSNNPSISYGETLRAFQRENQEMREAQKRTESQINHLTEMLQKFTSQQVQPQPPTPSPLPSQPLPNPKGSINIVHDKGINEDEDEDEDFEWLYELLAKLADSNDEEDEESEEESDEEDEDESVEEESEDKFDEEEDETEEEEKEESKDGKGEEDEEEIYNNERRSKKRSLLNAKTLALA</sequence>
<feature type="compositionally biased region" description="Acidic residues" evidence="2">
    <location>
        <begin position="228"/>
        <end position="269"/>
    </location>
</feature>
<reference evidence="3 4" key="1">
    <citation type="journal article" date="2023" name="Plants (Basel)">
        <title>Bridging the Gap: Combining Genomics and Transcriptomics Approaches to Understand Stylosanthes scabra, an Orphan Legume from the Brazilian Caatinga.</title>
        <authorList>
            <person name="Ferreira-Neto J.R.C."/>
            <person name="da Silva M.D."/>
            <person name="Binneck E."/>
            <person name="de Melo N.F."/>
            <person name="da Silva R.H."/>
            <person name="de Melo A.L.T.M."/>
            <person name="Pandolfi V."/>
            <person name="Bustamante F.O."/>
            <person name="Brasileiro-Vidal A.C."/>
            <person name="Benko-Iseppon A.M."/>
        </authorList>
    </citation>
    <scope>NUCLEOTIDE SEQUENCE [LARGE SCALE GENOMIC DNA]</scope>
    <source>
        <tissue evidence="3">Leaves</tissue>
    </source>
</reference>
<evidence type="ECO:0000313" key="3">
    <source>
        <dbReference type="EMBL" id="MED6200786.1"/>
    </source>
</evidence>
<feature type="compositionally biased region" description="Pro residues" evidence="2">
    <location>
        <begin position="177"/>
        <end position="192"/>
    </location>
</feature>
<keyword evidence="1" id="KW-0175">Coiled coil</keyword>
<feature type="coiled-coil region" evidence="1">
    <location>
        <begin position="139"/>
        <end position="166"/>
    </location>
</feature>
<evidence type="ECO:0000256" key="1">
    <source>
        <dbReference type="SAM" id="Coils"/>
    </source>
</evidence>